<gene>
    <name evidence="11" type="primary">clpB</name>
    <name evidence="13" type="ORF">BST83_05210</name>
</gene>
<dbReference type="OrthoDB" id="9803641at2"/>
<dbReference type="InterPro" id="IPR027417">
    <property type="entry name" value="P-loop_NTPase"/>
</dbReference>
<dbReference type="PANTHER" id="PTHR11638:SF18">
    <property type="entry name" value="HEAT SHOCK PROTEIN 104"/>
    <property type="match status" value="1"/>
</dbReference>
<dbReference type="InterPro" id="IPR018368">
    <property type="entry name" value="ClpA/B_CS1"/>
</dbReference>
<comment type="caution">
    <text evidence="13">The sequence shown here is derived from an EMBL/GenBank/DDBJ whole genome shotgun (WGS) entry which is preliminary data.</text>
</comment>
<dbReference type="Pfam" id="PF10431">
    <property type="entry name" value="ClpB_D2-small"/>
    <property type="match status" value="1"/>
</dbReference>
<organism evidence="13 14">
    <name type="scientific">Polaribacter filamentus</name>
    <dbReference type="NCBI Taxonomy" id="53483"/>
    <lineage>
        <taxon>Bacteria</taxon>
        <taxon>Pseudomonadati</taxon>
        <taxon>Bacteroidota</taxon>
        <taxon>Flavobacteriia</taxon>
        <taxon>Flavobacteriales</taxon>
        <taxon>Flavobacteriaceae</taxon>
    </lineage>
</organism>
<dbReference type="InterPro" id="IPR036628">
    <property type="entry name" value="Clp_N_dom_sf"/>
</dbReference>
<keyword evidence="14" id="KW-1185">Reference proteome</keyword>
<evidence type="ECO:0000256" key="10">
    <source>
        <dbReference type="RuleBase" id="RU004432"/>
    </source>
</evidence>
<comment type="subunit">
    <text evidence="8">Homohexamer. The oligomerization is ATP-dependent.</text>
</comment>
<evidence type="ECO:0000256" key="8">
    <source>
        <dbReference type="ARBA" id="ARBA00026057"/>
    </source>
</evidence>
<dbReference type="GO" id="GO:0042026">
    <property type="term" value="P:protein refolding"/>
    <property type="evidence" value="ECO:0007669"/>
    <property type="project" value="UniProtKB-UniRule"/>
</dbReference>
<dbReference type="InterPro" id="IPR003593">
    <property type="entry name" value="AAA+_ATPase"/>
</dbReference>
<dbReference type="PRINTS" id="PR00300">
    <property type="entry name" value="CLPPROTEASEA"/>
</dbReference>
<dbReference type="Pfam" id="PF17871">
    <property type="entry name" value="AAA_lid_9"/>
    <property type="match status" value="1"/>
</dbReference>
<evidence type="ECO:0000256" key="6">
    <source>
        <dbReference type="ARBA" id="ARBA00023054"/>
    </source>
</evidence>
<evidence type="ECO:0000256" key="3">
    <source>
        <dbReference type="ARBA" id="ARBA00022737"/>
    </source>
</evidence>
<evidence type="ECO:0000256" key="1">
    <source>
        <dbReference type="ARBA" id="ARBA00008675"/>
    </source>
</evidence>
<dbReference type="InterPro" id="IPR017730">
    <property type="entry name" value="Chaperonin_ClpB"/>
</dbReference>
<dbReference type="GO" id="GO:0034605">
    <property type="term" value="P:cellular response to heat"/>
    <property type="evidence" value="ECO:0007669"/>
    <property type="project" value="TreeGrafter"/>
</dbReference>
<dbReference type="Gene3D" id="1.10.8.60">
    <property type="match status" value="1"/>
</dbReference>
<keyword evidence="11" id="KW-0346">Stress response</keyword>
<keyword evidence="3 9" id="KW-0677">Repeat</keyword>
<dbReference type="InterPro" id="IPR004176">
    <property type="entry name" value="Clp_R_N"/>
</dbReference>
<dbReference type="SUPFAM" id="SSF52540">
    <property type="entry name" value="P-loop containing nucleoside triphosphate hydrolases"/>
    <property type="match status" value="2"/>
</dbReference>
<dbReference type="InterPro" id="IPR001270">
    <property type="entry name" value="ClpA/B"/>
</dbReference>
<evidence type="ECO:0000313" key="14">
    <source>
        <dbReference type="Proteomes" id="UP000239522"/>
    </source>
</evidence>
<dbReference type="GO" id="GO:0005524">
    <property type="term" value="F:ATP binding"/>
    <property type="evidence" value="ECO:0007669"/>
    <property type="project" value="UniProtKB-UniRule"/>
</dbReference>
<comment type="function">
    <text evidence="11">Part of a stress-induced multi-chaperone system, it is involved in the recovery of the cell from heat-induced damage, in cooperation with DnaK, DnaJ and GrpE.</text>
</comment>
<dbReference type="Proteomes" id="UP000239522">
    <property type="component" value="Unassembled WGS sequence"/>
</dbReference>
<keyword evidence="4 10" id="KW-0547">Nucleotide-binding</keyword>
<evidence type="ECO:0000256" key="9">
    <source>
        <dbReference type="PROSITE-ProRule" id="PRU01251"/>
    </source>
</evidence>
<dbReference type="Pfam" id="PF07724">
    <property type="entry name" value="AAA_2"/>
    <property type="match status" value="1"/>
</dbReference>
<protein>
    <recommendedName>
        <fullName evidence="2 11">Chaperone protein ClpB</fullName>
    </recommendedName>
</protein>
<keyword evidence="5 10" id="KW-0067">ATP-binding</keyword>
<comment type="similarity">
    <text evidence="1 10">Belongs to the ClpA/ClpB family.</text>
</comment>
<keyword evidence="6 11" id="KW-0175">Coiled coil</keyword>
<keyword evidence="7 10" id="KW-0143">Chaperone</keyword>
<evidence type="ECO:0000256" key="11">
    <source>
        <dbReference type="RuleBase" id="RU362034"/>
    </source>
</evidence>
<dbReference type="SMART" id="SM00382">
    <property type="entry name" value="AAA"/>
    <property type="match status" value="2"/>
</dbReference>
<dbReference type="SUPFAM" id="SSF81923">
    <property type="entry name" value="Double Clp-N motif"/>
    <property type="match status" value="1"/>
</dbReference>
<dbReference type="RefSeq" id="WP_104808875.1">
    <property type="nucleotide sequence ID" value="NZ_MQUA01000013.1"/>
</dbReference>
<dbReference type="PROSITE" id="PS51903">
    <property type="entry name" value="CLP_R"/>
    <property type="match status" value="1"/>
</dbReference>
<dbReference type="PANTHER" id="PTHR11638">
    <property type="entry name" value="ATP-DEPENDENT CLP PROTEASE"/>
    <property type="match status" value="1"/>
</dbReference>
<dbReference type="SMART" id="SM01086">
    <property type="entry name" value="ClpB_D2-small"/>
    <property type="match status" value="1"/>
</dbReference>
<dbReference type="NCBIfam" id="TIGR03346">
    <property type="entry name" value="chaperone_ClpB"/>
    <property type="match status" value="1"/>
</dbReference>
<name>A0A2S7KVF3_9FLAO</name>
<evidence type="ECO:0000256" key="4">
    <source>
        <dbReference type="ARBA" id="ARBA00022741"/>
    </source>
</evidence>
<dbReference type="GO" id="GO:0005737">
    <property type="term" value="C:cytoplasm"/>
    <property type="evidence" value="ECO:0007669"/>
    <property type="project" value="UniProtKB-SubCell"/>
</dbReference>
<dbReference type="InterPro" id="IPR028299">
    <property type="entry name" value="ClpA/B_CS2"/>
</dbReference>
<evidence type="ECO:0000256" key="7">
    <source>
        <dbReference type="ARBA" id="ARBA00023186"/>
    </source>
</evidence>
<feature type="domain" description="Clp R" evidence="12">
    <location>
        <begin position="3"/>
        <end position="144"/>
    </location>
</feature>
<comment type="subcellular location">
    <subcellularLocation>
        <location evidence="11">Cytoplasm</location>
    </subcellularLocation>
</comment>
<keyword evidence="11" id="KW-0963">Cytoplasm</keyword>
<proteinExistence type="inferred from homology"/>
<evidence type="ECO:0000259" key="12">
    <source>
        <dbReference type="PROSITE" id="PS51903"/>
    </source>
</evidence>
<dbReference type="InterPro" id="IPR003959">
    <property type="entry name" value="ATPase_AAA_core"/>
</dbReference>
<dbReference type="PROSITE" id="PS00870">
    <property type="entry name" value="CLPAB_1"/>
    <property type="match status" value="1"/>
</dbReference>
<dbReference type="PROSITE" id="PS00871">
    <property type="entry name" value="CLPAB_2"/>
    <property type="match status" value="1"/>
</dbReference>
<comment type="subunit">
    <text evidence="11">Homohexamer; The oligomerization is ATP-dependent.</text>
</comment>
<dbReference type="CDD" id="cd19499">
    <property type="entry name" value="RecA-like_ClpB_Hsp104-like"/>
    <property type="match status" value="1"/>
</dbReference>
<dbReference type="InterPro" id="IPR041546">
    <property type="entry name" value="ClpA/ClpB_AAA_lid"/>
</dbReference>
<dbReference type="CDD" id="cd00009">
    <property type="entry name" value="AAA"/>
    <property type="match status" value="1"/>
</dbReference>
<dbReference type="Gene3D" id="3.40.50.300">
    <property type="entry name" value="P-loop containing nucleotide triphosphate hydrolases"/>
    <property type="match status" value="3"/>
</dbReference>
<dbReference type="Gene3D" id="1.10.1780.10">
    <property type="entry name" value="Clp, N-terminal domain"/>
    <property type="match status" value="1"/>
</dbReference>
<evidence type="ECO:0000313" key="13">
    <source>
        <dbReference type="EMBL" id="PQB06624.1"/>
    </source>
</evidence>
<dbReference type="EMBL" id="MQUA01000013">
    <property type="protein sequence ID" value="PQB06624.1"/>
    <property type="molecule type" value="Genomic_DNA"/>
</dbReference>
<reference evidence="13 14" key="1">
    <citation type="submission" date="2016-11" db="EMBL/GenBank/DDBJ databases">
        <title>Trade-off between light-utilization and light-protection in marine flavobacteria.</title>
        <authorList>
            <person name="Kumagai Y."/>
        </authorList>
    </citation>
    <scope>NUCLEOTIDE SEQUENCE [LARGE SCALE GENOMIC DNA]</scope>
    <source>
        <strain evidence="13 14">ATCC 700397</strain>
    </source>
</reference>
<dbReference type="FunFam" id="3.40.50.300:FF:000120">
    <property type="entry name" value="ATP-dependent chaperone ClpB"/>
    <property type="match status" value="1"/>
</dbReference>
<dbReference type="Pfam" id="PF00004">
    <property type="entry name" value="AAA"/>
    <property type="match status" value="1"/>
</dbReference>
<evidence type="ECO:0000256" key="5">
    <source>
        <dbReference type="ARBA" id="ARBA00022840"/>
    </source>
</evidence>
<dbReference type="GO" id="GO:0016887">
    <property type="term" value="F:ATP hydrolysis activity"/>
    <property type="evidence" value="ECO:0007669"/>
    <property type="project" value="InterPro"/>
</dbReference>
<dbReference type="Pfam" id="PF02861">
    <property type="entry name" value="Clp_N"/>
    <property type="match status" value="1"/>
</dbReference>
<accession>A0A2S7KVF3</accession>
<feature type="coiled-coil region" evidence="11">
    <location>
        <begin position="410"/>
        <end position="521"/>
    </location>
</feature>
<dbReference type="AlphaFoldDB" id="A0A2S7KVF3"/>
<sequence length="868" mass="98145">MNLNNYTTKSQETIQMAQQIAQGFGHNQIENEHIFKALSQVDENVLPFLLKKLNINITVINQILDKQLERFPKVTGAELMVSREANKTLNEASIIAKNMKDDFVSIEHLILAIFKSKSNIAQVLKDQGVTEKHLKAAIDELRKGENVTSQSQEETYNSLNKYAKNLNELAENGKLDPVIGRDEEIRRLLQILSRRTKNNPILVGEPGTGKTAIAEGLAHRIVDGDVPENLKNKLIFSLDMGALIAGAKYKGEFEERLKSVIKEVTNSDGDIVLFIDEIHTLVGAGGGQGAMDAANILKPALARGELRAIGATTLDEYQKYFEKDKALERRFQKVIVNEPDTESAISILRGIKEKYETHHKVRIKDEAIIGAVELSQRYITNRFLPDKAIDLMDEAMAKLRMEINSKPEELDVLDRKVMQLEIEIEAIKREKDESKLKSLRSDLANLKEERNEMNAKWKSEKEIVDNIQNAKAAIEDFKIEAEKAEREGDYGKVAEIRYGKIKEAQKDLERFQKVLHENQSEKSLIKEEVTYEDIAEIVAKWTGIPVTKMIQSDREKLLKLELQLHKRVVGQEEAIIAVSDAVRRSRAGLQNPNKPVGSFLFLGTTGVGKTELAKALAEYLFDDENAMTRIDMSEYQEKHSVSRLIGAPPGYVGYDEGGQLTEAVRRRPYSVVLLDEIEKAHPDTFNILLQVLDEGRLTDNKGRVADFKNTIIIMTSNIGSQIIQEKFSHPKADLESVTELAKIDVLALLKQSVRPEFLNRIDDVIMFTPINKKDIFKIVKLQIDYLKKMIGKQDITLDATDEAITYLSKKGYQPEFGARPVKRVIQKEVLNQLSKEILSGKITTDSIILLDAFDDQLVFRNQSDFVEN</sequence>
<evidence type="ECO:0000256" key="2">
    <source>
        <dbReference type="ARBA" id="ARBA00017574"/>
    </source>
</evidence>
<dbReference type="FunFam" id="3.40.50.300:FF:000025">
    <property type="entry name" value="ATP-dependent Clp protease subunit"/>
    <property type="match status" value="1"/>
</dbReference>
<dbReference type="InterPro" id="IPR019489">
    <property type="entry name" value="Clp_ATPase_C"/>
</dbReference>
<dbReference type="InterPro" id="IPR050130">
    <property type="entry name" value="ClpA_ClpB"/>
</dbReference>
<dbReference type="FunFam" id="3.40.50.300:FF:000010">
    <property type="entry name" value="Chaperone clpB 1, putative"/>
    <property type="match status" value="1"/>
</dbReference>